<dbReference type="Gene3D" id="3.40.50.300">
    <property type="entry name" value="P-loop containing nucleotide triphosphate hydrolases"/>
    <property type="match status" value="1"/>
</dbReference>
<dbReference type="GO" id="GO:0043531">
    <property type="term" value="F:ADP binding"/>
    <property type="evidence" value="ECO:0007669"/>
    <property type="project" value="InterPro"/>
</dbReference>
<gene>
    <name evidence="3" type="ORF">FSB_LOCUS43479</name>
</gene>
<dbReference type="AlphaFoldDB" id="A0A2N9HN50"/>
<dbReference type="InterPro" id="IPR027417">
    <property type="entry name" value="P-loop_NTPase"/>
</dbReference>
<reference evidence="3" key="1">
    <citation type="submission" date="2018-02" db="EMBL/GenBank/DDBJ databases">
        <authorList>
            <person name="Cohen D.B."/>
            <person name="Kent A.D."/>
        </authorList>
    </citation>
    <scope>NUCLEOTIDE SEQUENCE</scope>
</reference>
<dbReference type="InterPro" id="IPR050905">
    <property type="entry name" value="Plant_NBS-LRR"/>
</dbReference>
<feature type="domain" description="NB-ARC" evidence="2">
    <location>
        <begin position="156"/>
        <end position="222"/>
    </location>
</feature>
<protein>
    <recommendedName>
        <fullName evidence="2">NB-ARC domain-containing protein</fullName>
    </recommendedName>
</protein>
<keyword evidence="1" id="KW-0611">Plant defense</keyword>
<dbReference type="InterPro" id="IPR002182">
    <property type="entry name" value="NB-ARC"/>
</dbReference>
<sequence length="225" mass="25408">MDIVGVIVTVITVIATVVATKIVESVGQWFIVNMIEPFGELLIEKVVKPAGQWLDYLFHYSRNIENMKEQVAKLQDVKEGSQHFIDAGNREEIKADVNMWSENVDVIMGMVREVLEDEAKAKKKCSYTICVNFLLRYQLSKKAKKIVEDIDEMSIVNELKVALGDANINVIGVWGMAGVGKTTLVREVARQVMKEKLFEDMAMVAVMQSPDLKRIQGEIARNARF</sequence>
<proteinExistence type="predicted"/>
<evidence type="ECO:0000313" key="3">
    <source>
        <dbReference type="EMBL" id="SPD15597.1"/>
    </source>
</evidence>
<name>A0A2N9HN50_FAGSY</name>
<dbReference type="PANTHER" id="PTHR33463:SF215">
    <property type="entry name" value="NB-ARC DOMAIN DISEASE RESISTANCE PROTEIN"/>
    <property type="match status" value="1"/>
</dbReference>
<dbReference type="SUPFAM" id="SSF52540">
    <property type="entry name" value="P-loop containing nucleoside triphosphate hydrolases"/>
    <property type="match status" value="1"/>
</dbReference>
<accession>A0A2N9HN50</accession>
<dbReference type="Pfam" id="PF00931">
    <property type="entry name" value="NB-ARC"/>
    <property type="match status" value="1"/>
</dbReference>
<evidence type="ECO:0000256" key="1">
    <source>
        <dbReference type="ARBA" id="ARBA00022821"/>
    </source>
</evidence>
<dbReference type="EMBL" id="OIVN01004124">
    <property type="protein sequence ID" value="SPD15597.1"/>
    <property type="molecule type" value="Genomic_DNA"/>
</dbReference>
<dbReference type="PANTHER" id="PTHR33463">
    <property type="entry name" value="NB-ARC DOMAIN-CONTAINING PROTEIN-RELATED"/>
    <property type="match status" value="1"/>
</dbReference>
<organism evidence="3">
    <name type="scientific">Fagus sylvatica</name>
    <name type="common">Beechnut</name>
    <dbReference type="NCBI Taxonomy" id="28930"/>
    <lineage>
        <taxon>Eukaryota</taxon>
        <taxon>Viridiplantae</taxon>
        <taxon>Streptophyta</taxon>
        <taxon>Embryophyta</taxon>
        <taxon>Tracheophyta</taxon>
        <taxon>Spermatophyta</taxon>
        <taxon>Magnoliopsida</taxon>
        <taxon>eudicotyledons</taxon>
        <taxon>Gunneridae</taxon>
        <taxon>Pentapetalae</taxon>
        <taxon>rosids</taxon>
        <taxon>fabids</taxon>
        <taxon>Fagales</taxon>
        <taxon>Fagaceae</taxon>
        <taxon>Fagus</taxon>
    </lineage>
</organism>
<evidence type="ECO:0000259" key="2">
    <source>
        <dbReference type="Pfam" id="PF00931"/>
    </source>
</evidence>